<dbReference type="RefSeq" id="WP_133827631.1">
    <property type="nucleotide sequence ID" value="NZ_BAABHR010000033.1"/>
</dbReference>
<dbReference type="OrthoDB" id="9782511at2"/>
<dbReference type="NCBIfam" id="NF033503">
    <property type="entry name" value="LarB"/>
    <property type="match status" value="1"/>
</dbReference>
<sequence>MAEPPTTGPEVRLDLGRPERIGVEEAILCAGKSDAQLVAILDELAARAASALLTRLDAAVLDRLPEHHRARIDHDAVSRTAYFDRTPRPDGLPSVAVVAAGSSDMPQVGEVVRTLTYADVATETVVDVGVAGLWRLLEHVERLREFPVVVVVAGMDGALPSVLGGLVPGAIVCLPTSTGYGVARDGETALHAALASCAPGLTVVNIDNGYGAACAALRIIRAVQRAGVPGTPDGRPAR</sequence>
<dbReference type="PANTHER" id="PTHR43064:SF1">
    <property type="entry name" value="SLL1489 PROTEIN"/>
    <property type="match status" value="1"/>
</dbReference>
<feature type="domain" description="PurE" evidence="1">
    <location>
        <begin position="93"/>
        <end position="225"/>
    </location>
</feature>
<dbReference type="AlphaFoldDB" id="A0A4R6VJY6"/>
<dbReference type="GO" id="GO:0006189">
    <property type="term" value="P:'de novo' IMP biosynthetic process"/>
    <property type="evidence" value="ECO:0007669"/>
    <property type="project" value="InterPro"/>
</dbReference>
<dbReference type="Pfam" id="PF00731">
    <property type="entry name" value="AIRC"/>
    <property type="match status" value="1"/>
</dbReference>
<comment type="caution">
    <text evidence="2">The sequence shown here is derived from an EMBL/GenBank/DDBJ whole genome shotgun (WGS) entry which is preliminary data.</text>
</comment>
<dbReference type="InterPro" id="IPR000031">
    <property type="entry name" value="PurE_dom"/>
</dbReference>
<protein>
    <recommendedName>
        <fullName evidence="1">PurE domain-containing protein</fullName>
    </recommendedName>
</protein>
<dbReference type="EMBL" id="SNYO01000004">
    <property type="protein sequence ID" value="TDQ58849.1"/>
    <property type="molecule type" value="Genomic_DNA"/>
</dbReference>
<dbReference type="PANTHER" id="PTHR43064">
    <property type="entry name" value="PHOSPHORIBOSYLAMINOIMIDAZOLE CARBOXYLASE-RELATED"/>
    <property type="match status" value="1"/>
</dbReference>
<organism evidence="2 3">
    <name type="scientific">Actinomycetospora succinea</name>
    <dbReference type="NCBI Taxonomy" id="663603"/>
    <lineage>
        <taxon>Bacteria</taxon>
        <taxon>Bacillati</taxon>
        <taxon>Actinomycetota</taxon>
        <taxon>Actinomycetes</taxon>
        <taxon>Pseudonocardiales</taxon>
        <taxon>Pseudonocardiaceae</taxon>
        <taxon>Actinomycetospora</taxon>
    </lineage>
</organism>
<reference evidence="2 3" key="1">
    <citation type="submission" date="2019-03" db="EMBL/GenBank/DDBJ databases">
        <title>Genomic Encyclopedia of Type Strains, Phase IV (KMG-IV): sequencing the most valuable type-strain genomes for metagenomic binning, comparative biology and taxonomic classification.</title>
        <authorList>
            <person name="Goeker M."/>
        </authorList>
    </citation>
    <scope>NUCLEOTIDE SEQUENCE [LARGE SCALE GENOMIC DNA]</scope>
    <source>
        <strain evidence="2 3">DSM 45775</strain>
    </source>
</reference>
<evidence type="ECO:0000313" key="3">
    <source>
        <dbReference type="Proteomes" id="UP000295705"/>
    </source>
</evidence>
<dbReference type="Proteomes" id="UP000295705">
    <property type="component" value="Unassembled WGS sequence"/>
</dbReference>
<name>A0A4R6VJY6_9PSEU</name>
<proteinExistence type="predicted"/>
<dbReference type="Gene3D" id="3.40.50.1970">
    <property type="match status" value="1"/>
</dbReference>
<dbReference type="GO" id="GO:0016787">
    <property type="term" value="F:hydrolase activity"/>
    <property type="evidence" value="ECO:0007669"/>
    <property type="project" value="InterPro"/>
</dbReference>
<evidence type="ECO:0000313" key="2">
    <source>
        <dbReference type="EMBL" id="TDQ58849.1"/>
    </source>
</evidence>
<dbReference type="InterPro" id="IPR039476">
    <property type="entry name" value="P2CMN_synthase_LarB"/>
</dbReference>
<gene>
    <name evidence="2" type="ORF">EV188_104598</name>
</gene>
<dbReference type="SUPFAM" id="SSF52255">
    <property type="entry name" value="N5-CAIR mutase (phosphoribosylaminoimidazole carboxylase, PurE)"/>
    <property type="match status" value="1"/>
</dbReference>
<keyword evidence="3" id="KW-1185">Reference proteome</keyword>
<evidence type="ECO:0000259" key="1">
    <source>
        <dbReference type="SMART" id="SM01001"/>
    </source>
</evidence>
<dbReference type="SMART" id="SM01001">
    <property type="entry name" value="AIRC"/>
    <property type="match status" value="1"/>
</dbReference>
<accession>A0A4R6VJY6</accession>